<dbReference type="EMBL" id="JAAKZF010000024">
    <property type="protein sequence ID" value="NGO52959.1"/>
    <property type="molecule type" value="Genomic_DNA"/>
</dbReference>
<dbReference type="InterPro" id="IPR029058">
    <property type="entry name" value="AB_hydrolase_fold"/>
</dbReference>
<dbReference type="RefSeq" id="WP_165029844.1">
    <property type="nucleotide sequence ID" value="NZ_JAAKZF010000024.1"/>
</dbReference>
<comment type="caution">
    <text evidence="1">The sequence shown here is derived from an EMBL/GenBank/DDBJ whole genome shotgun (WGS) entry which is preliminary data.</text>
</comment>
<organism evidence="1 2">
    <name type="scientific">Allomesorhizobium camelthorni</name>
    <dbReference type="NCBI Taxonomy" id="475069"/>
    <lineage>
        <taxon>Bacteria</taxon>
        <taxon>Pseudomonadati</taxon>
        <taxon>Pseudomonadota</taxon>
        <taxon>Alphaproteobacteria</taxon>
        <taxon>Hyphomicrobiales</taxon>
        <taxon>Phyllobacteriaceae</taxon>
        <taxon>Allomesorhizobium</taxon>
    </lineage>
</organism>
<sequence>MANFDRRAFISSFSGAALALSGLGRHASATNGVRIVMIHGCCQPDRSAEEIGQQWLAALKSGAAAAGLHVPQDVEFVFPYYGAKLGEWIERYSVKPTTSIVSKGNSHQDDYLRFQLELAEELLVKEKIPLSEVGAEYQGAPGEKGPLNWEWVQAVLRTLEARNDRLAQFTLDTFTRDAFLYLNRKPVRNDINNIILKHLDDRPTIVVAHSLGTVVAYDVLRSNRFNVPLFVTLGSPLGLRTVSKRLTPIAFPQGVSSWNNFYDDRDPVALYPLDSENFRVDPEVSNISDIQNGTRNRHGIDGYLSSPSVVGRILE</sequence>
<evidence type="ECO:0008006" key="3">
    <source>
        <dbReference type="Google" id="ProtNLM"/>
    </source>
</evidence>
<protein>
    <recommendedName>
        <fullName evidence="3">Alpha/beta hydrolase</fullName>
    </recommendedName>
</protein>
<name>A0A6G4WEC6_9HYPH</name>
<dbReference type="SUPFAM" id="SSF53474">
    <property type="entry name" value="alpha/beta-Hydrolases"/>
    <property type="match status" value="1"/>
</dbReference>
<evidence type="ECO:0000313" key="2">
    <source>
        <dbReference type="Proteomes" id="UP001642900"/>
    </source>
</evidence>
<gene>
    <name evidence="1" type="ORF">G6N73_17550</name>
</gene>
<dbReference type="Proteomes" id="UP001642900">
    <property type="component" value="Unassembled WGS sequence"/>
</dbReference>
<dbReference type="Gene3D" id="3.40.50.1820">
    <property type="entry name" value="alpha/beta hydrolase"/>
    <property type="match status" value="1"/>
</dbReference>
<reference evidence="1 2" key="1">
    <citation type="submission" date="2020-02" db="EMBL/GenBank/DDBJ databases">
        <title>Genome sequence of strain CCNWXJ40-4.</title>
        <authorList>
            <person name="Gao J."/>
            <person name="Sun J."/>
        </authorList>
    </citation>
    <scope>NUCLEOTIDE SEQUENCE [LARGE SCALE GENOMIC DNA]</scope>
    <source>
        <strain evidence="1 2">CCNWXJ 40-4</strain>
    </source>
</reference>
<keyword evidence="2" id="KW-1185">Reference proteome</keyword>
<accession>A0A6G4WEC6</accession>
<evidence type="ECO:0000313" key="1">
    <source>
        <dbReference type="EMBL" id="NGO52959.1"/>
    </source>
</evidence>
<dbReference type="AlphaFoldDB" id="A0A6G4WEC6"/>
<proteinExistence type="predicted"/>